<dbReference type="InterPro" id="IPR027372">
    <property type="entry name" value="Phytase-like_dom"/>
</dbReference>
<name>A0A239ILG7_9SPHN</name>
<keyword evidence="1" id="KW-1133">Transmembrane helix</keyword>
<sequence length="345" mass="36844">MPQLLPTHGGLRVAGTLVLGAMASGILLLGLMLTVPAAKEAVVTQALTVHSRLFDSPHRQPRAKATVPVRYRAIALPPLAAGPLKLAGAWKVEADEPRFGGISALALDGASLLALADTGVVIRLPRPGAKSTDATLWDLPGGPGSPRIKEDRDSEAIAADPLGRGWWVAFENRDQLWLYDRTIHHPLARIEVHDPALAFNYGIEALAPMANGLLLLPEAGQSAIALAGHRRITFPVSNGFGAVSEAAALPDGSLLLLARIVRLRGFENRLVRLVRHGDGFETELLAQLPIGRYDNIEAMAAEPAGDGRTRIWLMTDNDLSLWRSTLLVLLEMAPMPPATGARSHG</sequence>
<evidence type="ECO:0000259" key="2">
    <source>
        <dbReference type="Pfam" id="PF13449"/>
    </source>
</evidence>
<keyword evidence="1" id="KW-0472">Membrane</keyword>
<proteinExistence type="predicted"/>
<dbReference type="SUPFAM" id="SSF63829">
    <property type="entry name" value="Calcium-dependent phosphotriesterase"/>
    <property type="match status" value="1"/>
</dbReference>
<reference evidence="4" key="1">
    <citation type="submission" date="2017-06" db="EMBL/GenBank/DDBJ databases">
        <authorList>
            <person name="Varghese N."/>
            <person name="Submissions S."/>
        </authorList>
    </citation>
    <scope>NUCLEOTIDE SEQUENCE [LARGE SCALE GENOMIC DNA]</scope>
    <source>
        <strain evidence="4">LNB2</strain>
    </source>
</reference>
<dbReference type="Pfam" id="PF13449">
    <property type="entry name" value="Phytase-like"/>
    <property type="match status" value="1"/>
</dbReference>
<evidence type="ECO:0000313" key="3">
    <source>
        <dbReference type="EMBL" id="SNS94425.1"/>
    </source>
</evidence>
<evidence type="ECO:0000313" key="4">
    <source>
        <dbReference type="Proteomes" id="UP000198281"/>
    </source>
</evidence>
<keyword evidence="1" id="KW-0812">Transmembrane</keyword>
<organism evidence="3 4">
    <name type="scientific">Edaphosphingomonas laterariae</name>
    <dbReference type="NCBI Taxonomy" id="861865"/>
    <lineage>
        <taxon>Bacteria</taxon>
        <taxon>Pseudomonadati</taxon>
        <taxon>Pseudomonadota</taxon>
        <taxon>Alphaproteobacteria</taxon>
        <taxon>Sphingomonadales</taxon>
        <taxon>Rhizorhabdaceae</taxon>
        <taxon>Edaphosphingomonas</taxon>
    </lineage>
</organism>
<feature type="transmembrane region" description="Helical" evidence="1">
    <location>
        <begin position="12"/>
        <end position="35"/>
    </location>
</feature>
<dbReference type="Proteomes" id="UP000198281">
    <property type="component" value="Unassembled WGS sequence"/>
</dbReference>
<feature type="domain" description="Phytase-like" evidence="2">
    <location>
        <begin position="98"/>
        <end position="318"/>
    </location>
</feature>
<accession>A0A239ILG7</accession>
<protein>
    <recommendedName>
        <fullName evidence="2">Phytase-like domain-containing protein</fullName>
    </recommendedName>
</protein>
<gene>
    <name evidence="3" type="ORF">SAMN06295912_12541</name>
</gene>
<dbReference type="AlphaFoldDB" id="A0A239ILG7"/>
<evidence type="ECO:0000256" key="1">
    <source>
        <dbReference type="SAM" id="Phobius"/>
    </source>
</evidence>
<keyword evidence="4" id="KW-1185">Reference proteome</keyword>
<dbReference type="EMBL" id="FZOS01000025">
    <property type="protein sequence ID" value="SNS94425.1"/>
    <property type="molecule type" value="Genomic_DNA"/>
</dbReference>